<dbReference type="GeneID" id="99781336"/>
<proteinExistence type="predicted"/>
<dbReference type="Proteomes" id="UP001199070">
    <property type="component" value="Unassembled WGS sequence"/>
</dbReference>
<dbReference type="AlphaFoldDB" id="A0AAW4TF45"/>
<name>A0AAW4TF45_9BURK</name>
<evidence type="ECO:0000313" key="3">
    <source>
        <dbReference type="Proteomes" id="UP001199070"/>
    </source>
</evidence>
<dbReference type="EMBL" id="JAIZTC010000003">
    <property type="protein sequence ID" value="MCA8379978.1"/>
    <property type="molecule type" value="Genomic_DNA"/>
</dbReference>
<gene>
    <name evidence="2" type="ORF">LGN22_13970</name>
</gene>
<evidence type="ECO:0000313" key="2">
    <source>
        <dbReference type="EMBL" id="MCA8379978.1"/>
    </source>
</evidence>
<keyword evidence="1" id="KW-0175">Coiled coil</keyword>
<feature type="coiled-coil region" evidence="1">
    <location>
        <begin position="449"/>
        <end position="505"/>
    </location>
</feature>
<dbReference type="InterPro" id="IPR027417">
    <property type="entry name" value="P-loop_NTPase"/>
</dbReference>
<protein>
    <recommendedName>
        <fullName evidence="4">Sulfotransferase family protein</fullName>
    </recommendedName>
</protein>
<sequence length="602" mass="67842">MKSTLFVHAGGPKTGSSALQSFLEFNSEKLGACGVGYLNKAGISFEHQISSGNGEMLRGAICACEEGTASVAQVIKSYFENNSTAICSSELFSDFSPENWRLLANVCRAEGIELHVVFYVRNVIPFMKSVYDQLVKRHGMYEDFDVWVRTAEWLHIHTLRSLAETLSRDEITVISYEAINKRVVDSFVGLISIDALEHQDLIVNRSLTAVERDFLRRINREFGGAFSEEISDRMIYADPYARSEAVQVSAEIECELERRYGADLNWINKEFFGGIEVVSISGEGKKADRQPNVVQAPEEAGGRMVDHKARVQELVLDWALEKIALTQQSGAVSVANALLNIDWHLASDPTIPNDFDPIAYLLNNVDLITAGISPYAHFIAHGQYEVGRIWTAGPNAGWARAKEEFREKTRELRQLKEALTIERIKLDADCATAKLSTRSEVESLLRRQAEREREYVEELAETYKRIDRERVASIDVAEKKFASLIEEHTRKSGALEKRLTDMQGQLESSRREIELLLRHQLERSHAHAEQLTQLRFSMDGERAASDDAATNRQPTATNALAMRASLLEDELSTLRNQLEVSRGEIESLRRRTAELERQTSAN</sequence>
<dbReference type="RefSeq" id="WP_124621673.1">
    <property type="nucleotide sequence ID" value="NZ_CADETM010000008.1"/>
</dbReference>
<feature type="coiled-coil region" evidence="1">
    <location>
        <begin position="564"/>
        <end position="598"/>
    </location>
</feature>
<evidence type="ECO:0008006" key="4">
    <source>
        <dbReference type="Google" id="ProtNLM"/>
    </source>
</evidence>
<organism evidence="2 3">
    <name type="scientific">Burkholderia cenocepacia</name>
    <dbReference type="NCBI Taxonomy" id="95486"/>
    <lineage>
        <taxon>Bacteria</taxon>
        <taxon>Pseudomonadati</taxon>
        <taxon>Pseudomonadota</taxon>
        <taxon>Betaproteobacteria</taxon>
        <taxon>Burkholderiales</taxon>
        <taxon>Burkholderiaceae</taxon>
        <taxon>Burkholderia</taxon>
        <taxon>Burkholderia cepacia complex</taxon>
    </lineage>
</organism>
<reference evidence="2" key="1">
    <citation type="submission" date="2023-08" db="EMBL/GenBank/DDBJ databases">
        <title>A collection of bacterial strains from the Burkholderia cepacia Research Laboratory and Repository.</title>
        <authorList>
            <person name="Lipuma J."/>
            <person name="Spilker T."/>
        </authorList>
    </citation>
    <scope>NUCLEOTIDE SEQUENCE</scope>
    <source>
        <strain evidence="2">AU0862</strain>
    </source>
</reference>
<evidence type="ECO:0000256" key="1">
    <source>
        <dbReference type="SAM" id="Coils"/>
    </source>
</evidence>
<comment type="caution">
    <text evidence="2">The sequence shown here is derived from an EMBL/GenBank/DDBJ whole genome shotgun (WGS) entry which is preliminary data.</text>
</comment>
<dbReference type="SUPFAM" id="SSF52540">
    <property type="entry name" value="P-loop containing nucleoside triphosphate hydrolases"/>
    <property type="match status" value="1"/>
</dbReference>
<accession>A0AAW4TF45</accession>